<sequence>MHSHMLANYVPYPYLVILIVIIPILCTILGIVLKGIQIYHACFDRVNDIEAVTFNGTMAKWKISYITLTLATTLCGSYVDVLVLTIREITPTLLIGHVAAEHARPDDSWQKSGTSTVSSLDFGTGTVSTQKGDDITQSAELDEMDNLNPRPERNSTLIEKETPETRSLDMV</sequence>
<reference evidence="4" key="1">
    <citation type="journal article" date="2017" name="Nat. Ecol. Evol.">
        <title>Genome expansion and lineage-specific genetic innovations in the forest pathogenic fungi Armillaria.</title>
        <authorList>
            <person name="Sipos G."/>
            <person name="Prasanna A.N."/>
            <person name="Walter M.C."/>
            <person name="O'Connor E."/>
            <person name="Balint B."/>
            <person name="Krizsan K."/>
            <person name="Kiss B."/>
            <person name="Hess J."/>
            <person name="Varga T."/>
            <person name="Slot J."/>
            <person name="Riley R."/>
            <person name="Boka B."/>
            <person name="Rigling D."/>
            <person name="Barry K."/>
            <person name="Lee J."/>
            <person name="Mihaltcheva S."/>
            <person name="LaButti K."/>
            <person name="Lipzen A."/>
            <person name="Waldron R."/>
            <person name="Moloney N.M."/>
            <person name="Sperisen C."/>
            <person name="Kredics L."/>
            <person name="Vagvoelgyi C."/>
            <person name="Patrignani A."/>
            <person name="Fitzpatrick D."/>
            <person name="Nagy I."/>
            <person name="Doyle S."/>
            <person name="Anderson J.B."/>
            <person name="Grigoriev I.V."/>
            <person name="Gueldener U."/>
            <person name="Muensterkoetter M."/>
            <person name="Nagy L.G."/>
        </authorList>
    </citation>
    <scope>NUCLEOTIDE SEQUENCE [LARGE SCALE GENOMIC DNA]</scope>
    <source>
        <strain evidence="4">28-4</strain>
    </source>
</reference>
<feature type="region of interest" description="Disordered" evidence="1">
    <location>
        <begin position="106"/>
        <end position="171"/>
    </location>
</feature>
<gene>
    <name evidence="3" type="ORF">ARMSODRAFT_982663</name>
</gene>
<keyword evidence="2" id="KW-0812">Transmembrane</keyword>
<feature type="compositionally biased region" description="Basic and acidic residues" evidence="1">
    <location>
        <begin position="150"/>
        <end position="171"/>
    </location>
</feature>
<evidence type="ECO:0000313" key="3">
    <source>
        <dbReference type="EMBL" id="PBK59994.1"/>
    </source>
</evidence>
<name>A0A2H3ATD5_9AGAR</name>
<feature type="transmembrane region" description="Helical" evidence="2">
    <location>
        <begin position="12"/>
        <end position="33"/>
    </location>
</feature>
<dbReference type="Proteomes" id="UP000218334">
    <property type="component" value="Unassembled WGS sequence"/>
</dbReference>
<accession>A0A2H3ATD5</accession>
<feature type="compositionally biased region" description="Polar residues" evidence="1">
    <location>
        <begin position="110"/>
        <end position="139"/>
    </location>
</feature>
<evidence type="ECO:0000256" key="1">
    <source>
        <dbReference type="SAM" id="MobiDB-lite"/>
    </source>
</evidence>
<protein>
    <submittedName>
        <fullName evidence="3">Uncharacterized protein</fullName>
    </submittedName>
</protein>
<keyword evidence="2" id="KW-1133">Transmembrane helix</keyword>
<keyword evidence="4" id="KW-1185">Reference proteome</keyword>
<dbReference type="AlphaFoldDB" id="A0A2H3ATD5"/>
<keyword evidence="2" id="KW-0472">Membrane</keyword>
<organism evidence="3 4">
    <name type="scientific">Armillaria solidipes</name>
    <dbReference type="NCBI Taxonomy" id="1076256"/>
    <lineage>
        <taxon>Eukaryota</taxon>
        <taxon>Fungi</taxon>
        <taxon>Dikarya</taxon>
        <taxon>Basidiomycota</taxon>
        <taxon>Agaricomycotina</taxon>
        <taxon>Agaricomycetes</taxon>
        <taxon>Agaricomycetidae</taxon>
        <taxon>Agaricales</taxon>
        <taxon>Marasmiineae</taxon>
        <taxon>Physalacriaceae</taxon>
        <taxon>Armillaria</taxon>
    </lineage>
</organism>
<proteinExistence type="predicted"/>
<dbReference type="EMBL" id="KZ293494">
    <property type="protein sequence ID" value="PBK59994.1"/>
    <property type="molecule type" value="Genomic_DNA"/>
</dbReference>
<evidence type="ECO:0000313" key="4">
    <source>
        <dbReference type="Proteomes" id="UP000218334"/>
    </source>
</evidence>
<evidence type="ECO:0000256" key="2">
    <source>
        <dbReference type="SAM" id="Phobius"/>
    </source>
</evidence>